<keyword evidence="4" id="KW-0659">Purine metabolism</keyword>
<reference evidence="8 9" key="1">
    <citation type="submission" date="2018-08" db="EMBL/GenBank/DDBJ databases">
        <authorList>
            <person name="Lee Y."/>
            <person name="Kakembo D."/>
        </authorList>
    </citation>
    <scope>NUCLEOTIDE SEQUENCE [LARGE SCALE GENOMIC DNA]</scope>
    <source>
        <strain evidence="8 9">JBCS1880</strain>
    </source>
</reference>
<evidence type="ECO:0000256" key="5">
    <source>
        <dbReference type="ARBA" id="ARBA00022793"/>
    </source>
</evidence>
<evidence type="ECO:0000256" key="1">
    <source>
        <dbReference type="ARBA" id="ARBA00001163"/>
    </source>
</evidence>
<proteinExistence type="predicted"/>
<dbReference type="Pfam" id="PF09349">
    <property type="entry name" value="OHCU_decarbox"/>
    <property type="match status" value="1"/>
</dbReference>
<dbReference type="EMBL" id="CP031641">
    <property type="protein sequence ID" value="AXO87781.1"/>
    <property type="molecule type" value="Genomic_DNA"/>
</dbReference>
<dbReference type="InterPro" id="IPR017580">
    <property type="entry name" value="OHCU_decarboxylase-1"/>
</dbReference>
<organism evidence="8 9">
    <name type="scientific">Pseudomonas parafulva</name>
    <dbReference type="NCBI Taxonomy" id="157782"/>
    <lineage>
        <taxon>Bacteria</taxon>
        <taxon>Pseudomonadati</taxon>
        <taxon>Pseudomonadota</taxon>
        <taxon>Gammaproteobacteria</taxon>
        <taxon>Pseudomonadales</taxon>
        <taxon>Pseudomonadaceae</taxon>
        <taxon>Pseudomonas</taxon>
    </lineage>
</organism>
<dbReference type="RefSeq" id="WP_116887879.1">
    <property type="nucleotide sequence ID" value="NZ_CP031641.1"/>
</dbReference>
<keyword evidence="5" id="KW-0210">Decarboxylase</keyword>
<comment type="catalytic activity">
    <reaction evidence="1">
        <text>5-hydroxy-2-oxo-4-ureido-2,5-dihydro-1H-imidazole-5-carboxylate + H(+) = (S)-allantoin + CO2</text>
        <dbReference type="Rhea" id="RHEA:26301"/>
        <dbReference type="ChEBI" id="CHEBI:15378"/>
        <dbReference type="ChEBI" id="CHEBI:15678"/>
        <dbReference type="ChEBI" id="CHEBI:16526"/>
        <dbReference type="ChEBI" id="CHEBI:58639"/>
        <dbReference type="EC" id="4.1.1.97"/>
    </reaction>
</comment>
<comment type="pathway">
    <text evidence="2">Purine metabolism; urate degradation; (S)-allantoin from urate: step 3/3.</text>
</comment>
<evidence type="ECO:0000256" key="4">
    <source>
        <dbReference type="ARBA" id="ARBA00022631"/>
    </source>
</evidence>
<dbReference type="Gene3D" id="1.10.3330.10">
    <property type="entry name" value="Oxo-4-hydroxy-4-carboxy-5-ureidoimidazoline decarboxylase"/>
    <property type="match status" value="1"/>
</dbReference>
<evidence type="ECO:0000256" key="3">
    <source>
        <dbReference type="ARBA" id="ARBA00012257"/>
    </source>
</evidence>
<dbReference type="GO" id="GO:0006144">
    <property type="term" value="P:purine nucleobase metabolic process"/>
    <property type="evidence" value="ECO:0007669"/>
    <property type="project" value="UniProtKB-KW"/>
</dbReference>
<accession>A0AAI8PAW6</accession>
<protein>
    <recommendedName>
        <fullName evidence="3">2-oxo-4-hydroxy-4-carboxy-5-ureidoimidazoline decarboxylase</fullName>
        <ecNumber evidence="3">4.1.1.97</ecNumber>
    </recommendedName>
</protein>
<dbReference type="GO" id="GO:0051997">
    <property type="term" value="F:2-oxo-4-hydroxy-4-carboxy-5-ureidoimidazoline decarboxylase activity"/>
    <property type="evidence" value="ECO:0007669"/>
    <property type="project" value="UniProtKB-EC"/>
</dbReference>
<sequence>MSAFKTVTPSTLSRDAFVAAFADIYEHSPWVAERAFDQGEHSALDQIEALHQRMSAVLLAASHAEQLALINAHPDLAGKAAVRGELTESSTHEQAGAGIHLCTAEEFARFTELNHAYKAKFQFPFIMAVKGSDRHQILAAFEQRIHNDADAEFREALAQINQIALFRLQQL</sequence>
<dbReference type="InterPro" id="IPR018020">
    <property type="entry name" value="OHCU_decarboxylase"/>
</dbReference>
<dbReference type="SUPFAM" id="SSF158694">
    <property type="entry name" value="UraD-Like"/>
    <property type="match status" value="1"/>
</dbReference>
<dbReference type="PANTHER" id="PTHR43466">
    <property type="entry name" value="2-OXO-4-HYDROXY-4-CARBOXY-5-UREIDOIMIDAZOLINE DECARBOXYLASE-RELATED"/>
    <property type="match status" value="1"/>
</dbReference>
<evidence type="ECO:0000313" key="9">
    <source>
        <dbReference type="Proteomes" id="UP000258127"/>
    </source>
</evidence>
<dbReference type="GO" id="GO:0019628">
    <property type="term" value="P:urate catabolic process"/>
    <property type="evidence" value="ECO:0007669"/>
    <property type="project" value="TreeGrafter"/>
</dbReference>
<dbReference type="NCBIfam" id="TIGR03164">
    <property type="entry name" value="UHCUDC"/>
    <property type="match status" value="1"/>
</dbReference>
<evidence type="ECO:0000256" key="2">
    <source>
        <dbReference type="ARBA" id="ARBA00004754"/>
    </source>
</evidence>
<dbReference type="PANTHER" id="PTHR43466:SF1">
    <property type="entry name" value="2-OXO-4-HYDROXY-4-CARBOXY-5-UREIDOIMIDAZOLINE DECARBOXYLASE-RELATED"/>
    <property type="match status" value="1"/>
</dbReference>
<dbReference type="InterPro" id="IPR036778">
    <property type="entry name" value="OHCU_decarboxylase_sf"/>
</dbReference>
<keyword evidence="6 8" id="KW-0456">Lyase</keyword>
<evidence type="ECO:0000259" key="7">
    <source>
        <dbReference type="Pfam" id="PF09349"/>
    </source>
</evidence>
<evidence type="ECO:0000256" key="6">
    <source>
        <dbReference type="ARBA" id="ARBA00023239"/>
    </source>
</evidence>
<keyword evidence="9" id="KW-1185">Reference proteome</keyword>
<gene>
    <name evidence="8" type="primary">uraD</name>
    <name evidence="8" type="ORF">DZC75_07055</name>
</gene>
<dbReference type="AlphaFoldDB" id="A0AAI8PAW6"/>
<evidence type="ECO:0000313" key="8">
    <source>
        <dbReference type="EMBL" id="AXO87781.1"/>
    </source>
</evidence>
<dbReference type="GO" id="GO:0000255">
    <property type="term" value="P:allantoin metabolic process"/>
    <property type="evidence" value="ECO:0007669"/>
    <property type="project" value="InterPro"/>
</dbReference>
<dbReference type="Proteomes" id="UP000258127">
    <property type="component" value="Chromosome"/>
</dbReference>
<dbReference type="EC" id="4.1.1.97" evidence="3"/>
<name>A0AAI8PAW6_9PSED</name>
<feature type="domain" description="Oxo-4-hydroxy-4-carboxy-5-ureidoimidazoline decarboxylase" evidence="7">
    <location>
        <begin position="11"/>
        <end position="169"/>
    </location>
</feature>